<evidence type="ECO:0000256" key="7">
    <source>
        <dbReference type="ARBA" id="ARBA00023049"/>
    </source>
</evidence>
<keyword evidence="3 9" id="KW-0479">Metal-binding</keyword>
<dbReference type="GO" id="GO:0008237">
    <property type="term" value="F:metallopeptidase activity"/>
    <property type="evidence" value="ECO:0007669"/>
    <property type="project" value="UniProtKB-KW"/>
</dbReference>
<accession>A0A386HRA6</accession>
<dbReference type="GO" id="GO:0160237">
    <property type="term" value="F:D-Ala-D-Ala dipeptidase activity"/>
    <property type="evidence" value="ECO:0007669"/>
    <property type="project" value="UniProtKB-EC"/>
</dbReference>
<feature type="binding site" evidence="9">
    <location>
        <position position="227"/>
    </location>
    <ligand>
        <name>Zn(2+)</name>
        <dbReference type="ChEBI" id="CHEBI:29105"/>
        <note>catalytic</note>
    </ligand>
</feature>
<proteinExistence type="inferred from homology"/>
<feature type="binding site" evidence="9">
    <location>
        <position position="166"/>
    </location>
    <ligand>
        <name>Zn(2+)</name>
        <dbReference type="ChEBI" id="CHEBI:29105"/>
        <note>catalytic</note>
    </ligand>
</feature>
<gene>
    <name evidence="10" type="ORF">D6B99_11130</name>
</gene>
<name>A0A386HRA6_9BACT</name>
<evidence type="ECO:0000313" key="10">
    <source>
        <dbReference type="EMBL" id="AYD48096.1"/>
    </source>
</evidence>
<sequence>MSSFLISYQIIYLYPMLKQIFISQILFLSLFCNNTTAQTYTKNRYGLEIIDDIKSYQLLIEKDSTQELVPLQQYIKNLKVDFVYATNKNFTHRVLYKNPKAYLRLPVAKALQQVAASLKERGLGLLIFDAYRPYSITEKMWQVVPDARYAANPKHGSGHNRGIAVDISLYYLSSGKPLTMPTAFDNFTNKAHQDYMELSKKIIDNRNLLKHIMKQYGFAPLSTEWWHFSFPNPTEKYKILNLNFDELNTFVKENKN</sequence>
<evidence type="ECO:0000313" key="11">
    <source>
        <dbReference type="Proteomes" id="UP000266118"/>
    </source>
</evidence>
<keyword evidence="8" id="KW-0961">Cell wall biogenesis/degradation</keyword>
<comment type="catalytic activity">
    <reaction evidence="1 9">
        <text>D-alanyl-D-alanine + H2O = 2 D-alanine</text>
        <dbReference type="Rhea" id="RHEA:20661"/>
        <dbReference type="ChEBI" id="CHEBI:15377"/>
        <dbReference type="ChEBI" id="CHEBI:57416"/>
        <dbReference type="ChEBI" id="CHEBI:57822"/>
        <dbReference type="EC" id="3.4.13.22"/>
    </reaction>
</comment>
<organism evidence="10 11">
    <name type="scientific">Arachidicoccus soli</name>
    <dbReference type="NCBI Taxonomy" id="2341117"/>
    <lineage>
        <taxon>Bacteria</taxon>
        <taxon>Pseudomonadati</taxon>
        <taxon>Bacteroidota</taxon>
        <taxon>Chitinophagia</taxon>
        <taxon>Chitinophagales</taxon>
        <taxon>Chitinophagaceae</taxon>
        <taxon>Arachidicoccus</taxon>
    </lineage>
</organism>
<evidence type="ECO:0000256" key="6">
    <source>
        <dbReference type="ARBA" id="ARBA00022997"/>
    </source>
</evidence>
<dbReference type="OrthoDB" id="9801430at2"/>
<dbReference type="HAMAP" id="MF_01924">
    <property type="entry name" value="A_A_dipeptidase"/>
    <property type="match status" value="1"/>
</dbReference>
<dbReference type="GO" id="GO:0006508">
    <property type="term" value="P:proteolysis"/>
    <property type="evidence" value="ECO:0007669"/>
    <property type="project" value="UniProtKB-KW"/>
</dbReference>
<dbReference type="Proteomes" id="UP000266118">
    <property type="component" value="Chromosome"/>
</dbReference>
<keyword evidence="2 9" id="KW-0645">Protease</keyword>
<evidence type="ECO:0000256" key="2">
    <source>
        <dbReference type="ARBA" id="ARBA00022670"/>
    </source>
</evidence>
<dbReference type="Gene3D" id="3.30.1380.10">
    <property type="match status" value="1"/>
</dbReference>
<keyword evidence="6 9" id="KW-0224">Dipeptidase</keyword>
<dbReference type="Pfam" id="PF01427">
    <property type="entry name" value="Peptidase_M15"/>
    <property type="match status" value="1"/>
</dbReference>
<evidence type="ECO:0000256" key="4">
    <source>
        <dbReference type="ARBA" id="ARBA00022801"/>
    </source>
</evidence>
<evidence type="ECO:0000256" key="5">
    <source>
        <dbReference type="ARBA" id="ARBA00022833"/>
    </source>
</evidence>
<dbReference type="GO" id="GO:0071555">
    <property type="term" value="P:cell wall organization"/>
    <property type="evidence" value="ECO:0007669"/>
    <property type="project" value="UniProtKB-KW"/>
</dbReference>
<dbReference type="CDD" id="cd14840">
    <property type="entry name" value="D-Ala-D-Ala_dipeptidase_Aad"/>
    <property type="match status" value="1"/>
</dbReference>
<dbReference type="KEGG" id="ark:D6B99_11130"/>
<dbReference type="PANTHER" id="PTHR43126:SF1">
    <property type="entry name" value="D-ALANYL-D-ALANINE DIPEPTIDASE"/>
    <property type="match status" value="1"/>
</dbReference>
<evidence type="ECO:0000256" key="8">
    <source>
        <dbReference type="ARBA" id="ARBA00023316"/>
    </source>
</evidence>
<dbReference type="AlphaFoldDB" id="A0A386HRA6"/>
<comment type="similarity">
    <text evidence="9">Belongs to the peptidase M15D family.</text>
</comment>
<dbReference type="PANTHER" id="PTHR43126">
    <property type="entry name" value="D-ALANYL-D-ALANINE DIPEPTIDASE"/>
    <property type="match status" value="1"/>
</dbReference>
<protein>
    <recommendedName>
        <fullName evidence="9">D-alanyl-D-alanine dipeptidase</fullName>
        <shortName evidence="9">D-Ala-D-Ala dipeptidase</shortName>
        <ecNumber evidence="9">3.4.13.22</ecNumber>
    </recommendedName>
</protein>
<keyword evidence="5 9" id="KW-0862">Zinc</keyword>
<keyword evidence="7 9" id="KW-0482">Metalloprotease</keyword>
<dbReference type="EC" id="3.4.13.22" evidence="9"/>
<dbReference type="SUPFAM" id="SSF55166">
    <property type="entry name" value="Hedgehog/DD-peptidase"/>
    <property type="match status" value="1"/>
</dbReference>
<evidence type="ECO:0000256" key="9">
    <source>
        <dbReference type="HAMAP-Rule" id="MF_01924"/>
    </source>
</evidence>
<comment type="cofactor">
    <cofactor evidence="9">
        <name>Zn(2+)</name>
        <dbReference type="ChEBI" id="CHEBI:29105"/>
    </cofactor>
    <text evidence="9">Binds 1 zinc ion per subunit.</text>
</comment>
<dbReference type="GO" id="GO:0008270">
    <property type="term" value="F:zinc ion binding"/>
    <property type="evidence" value="ECO:0007669"/>
    <property type="project" value="UniProtKB-UniRule"/>
</dbReference>
<dbReference type="InterPro" id="IPR009045">
    <property type="entry name" value="Zn_M74/Hedgehog-like"/>
</dbReference>
<comment type="function">
    <text evidence="9">Catalyzes hydrolysis of the D-alanyl-D-alanine dipeptide.</text>
</comment>
<evidence type="ECO:0000256" key="1">
    <source>
        <dbReference type="ARBA" id="ARBA00001362"/>
    </source>
</evidence>
<feature type="site" description="Transition state stabilizer" evidence="9">
    <location>
        <position position="132"/>
    </location>
</feature>
<feature type="binding site" evidence="9">
    <location>
        <position position="159"/>
    </location>
    <ligand>
        <name>Zn(2+)</name>
        <dbReference type="ChEBI" id="CHEBI:29105"/>
        <note>catalytic</note>
    </ligand>
</feature>
<keyword evidence="4 9" id="KW-0378">Hydrolase</keyword>
<dbReference type="InterPro" id="IPR000755">
    <property type="entry name" value="A_A_dipeptidase"/>
</dbReference>
<reference evidence="10 11" key="1">
    <citation type="submission" date="2018-09" db="EMBL/GenBank/DDBJ databases">
        <title>Arachidicoccus sp. nov., a bacterium isolated from soil.</title>
        <authorList>
            <person name="Weon H.-Y."/>
            <person name="Kwon S.-W."/>
            <person name="Lee S.A."/>
        </authorList>
    </citation>
    <scope>NUCLEOTIDE SEQUENCE [LARGE SCALE GENOMIC DNA]</scope>
    <source>
        <strain evidence="10 11">KIS59-12</strain>
    </source>
</reference>
<keyword evidence="11" id="KW-1185">Reference proteome</keyword>
<feature type="active site" description="Proton donor/acceptor" evidence="9">
    <location>
        <position position="224"/>
    </location>
</feature>
<dbReference type="EMBL" id="CP032489">
    <property type="protein sequence ID" value="AYD48096.1"/>
    <property type="molecule type" value="Genomic_DNA"/>
</dbReference>
<evidence type="ECO:0000256" key="3">
    <source>
        <dbReference type="ARBA" id="ARBA00022723"/>
    </source>
</evidence>